<dbReference type="EMBL" id="MPJW01000196">
    <property type="protein sequence ID" value="OLU37628.1"/>
    <property type="molecule type" value="Genomic_DNA"/>
</dbReference>
<feature type="compositionally biased region" description="Polar residues" evidence="1">
    <location>
        <begin position="104"/>
        <end position="120"/>
    </location>
</feature>
<feature type="compositionally biased region" description="Basic and acidic residues" evidence="1">
    <location>
        <begin position="162"/>
        <end position="172"/>
    </location>
</feature>
<evidence type="ECO:0000313" key="2">
    <source>
        <dbReference type="EMBL" id="OLU37628.1"/>
    </source>
</evidence>
<comment type="caution">
    <text evidence="2">The sequence shown here is derived from an EMBL/GenBank/DDBJ whole genome shotgun (WGS) entry which is preliminary data.</text>
</comment>
<name>A0A1U7NDX9_9FIRM</name>
<reference evidence="2 3" key="1">
    <citation type="submission" date="2016-11" db="EMBL/GenBank/DDBJ databases">
        <title>Description of two novel members of the family Erysipelotrichaceae: Ileibacterium lipovorans gen. nov., sp. nov. and Dubosiella newyorkensis, gen. nov., sp. nov.</title>
        <authorList>
            <person name="Cox L.M."/>
            <person name="Sohn J."/>
            <person name="Tyrrell K.L."/>
            <person name="Citron D.M."/>
            <person name="Lawson P.A."/>
            <person name="Patel N.B."/>
            <person name="Iizumi T."/>
            <person name="Perez-Perez G.I."/>
            <person name="Goldstein E.J."/>
            <person name="Blaser M.J."/>
        </authorList>
    </citation>
    <scope>NUCLEOTIDE SEQUENCE [LARGE SCALE GENOMIC DNA]</scope>
    <source>
        <strain evidence="2 3">NYU-BL-A3</strain>
    </source>
</reference>
<feature type="compositionally biased region" description="Basic residues" evidence="1">
    <location>
        <begin position="37"/>
        <end position="50"/>
    </location>
</feature>
<proteinExistence type="predicted"/>
<feature type="compositionally biased region" description="Basic and acidic residues" evidence="1">
    <location>
        <begin position="126"/>
        <end position="149"/>
    </location>
</feature>
<accession>A0A1U7NDX9</accession>
<keyword evidence="3" id="KW-1185">Reference proteome</keyword>
<feature type="compositionally biased region" description="Basic and acidic residues" evidence="1">
    <location>
        <begin position="92"/>
        <end position="103"/>
    </location>
</feature>
<protein>
    <submittedName>
        <fullName evidence="2">Uncharacterized protein</fullName>
    </submittedName>
</protein>
<gene>
    <name evidence="2" type="ORF">BO222_10290</name>
</gene>
<organism evidence="2 3">
    <name type="scientific">Ileibacterium valens</name>
    <dbReference type="NCBI Taxonomy" id="1862668"/>
    <lineage>
        <taxon>Bacteria</taxon>
        <taxon>Bacillati</taxon>
        <taxon>Bacillota</taxon>
        <taxon>Erysipelotrichia</taxon>
        <taxon>Erysipelotrichales</taxon>
        <taxon>Erysipelotrichaceae</taxon>
        <taxon>Ileibacterium</taxon>
    </lineage>
</organism>
<evidence type="ECO:0000313" key="3">
    <source>
        <dbReference type="Proteomes" id="UP000186341"/>
    </source>
</evidence>
<evidence type="ECO:0000256" key="1">
    <source>
        <dbReference type="SAM" id="MobiDB-lite"/>
    </source>
</evidence>
<sequence>MLILDFLLTDVNFQNRAKTEGGQDVYGLISFIESGKKRMSRISGSRRSHIRASEQDRNAQKQDKSDQQTSHHPAKDILGLSGMHHHQCGNGKEGKDADPHNKSLPDQPTPHFSSSRSSTGDGDAGADQHIDDGHEDGTERFPDPADRGKSILKQGDNRSYGNRHDNRRDQHSGQDFPGRKAGLCAEIRSKDQIPGTKKHRKQGDAKNDGKFFIFDGVKSSSNCW</sequence>
<dbReference type="AlphaFoldDB" id="A0A1U7NDX9"/>
<feature type="compositionally biased region" description="Basic and acidic residues" evidence="1">
    <location>
        <begin position="51"/>
        <end position="66"/>
    </location>
</feature>
<dbReference type="Proteomes" id="UP000186341">
    <property type="component" value="Unassembled WGS sequence"/>
</dbReference>
<feature type="region of interest" description="Disordered" evidence="1">
    <location>
        <begin position="37"/>
        <end position="209"/>
    </location>
</feature>